<dbReference type="InterPro" id="IPR001969">
    <property type="entry name" value="Aspartic_peptidase_AS"/>
</dbReference>
<feature type="compositionally biased region" description="Basic residues" evidence="21">
    <location>
        <begin position="405"/>
        <end position="419"/>
    </location>
</feature>
<dbReference type="EC" id="3.4.23.15" evidence="5"/>
<feature type="transmembrane region" description="Helical" evidence="22">
    <location>
        <begin position="669"/>
        <end position="690"/>
    </location>
</feature>
<evidence type="ECO:0000256" key="12">
    <source>
        <dbReference type="ARBA" id="ARBA00022989"/>
    </source>
</evidence>
<dbReference type="CDD" id="cd05487">
    <property type="entry name" value="renin_like"/>
    <property type="match status" value="1"/>
</dbReference>
<feature type="coiled-coil region" evidence="20">
    <location>
        <begin position="204"/>
        <end position="290"/>
    </location>
</feature>
<evidence type="ECO:0000256" key="21">
    <source>
        <dbReference type="SAM" id="MobiDB-lite"/>
    </source>
</evidence>
<evidence type="ECO:0000256" key="16">
    <source>
        <dbReference type="ARBA" id="ARBA00032220"/>
    </source>
</evidence>
<evidence type="ECO:0000256" key="3">
    <source>
        <dbReference type="ARBA" id="ARBA00004613"/>
    </source>
</evidence>
<evidence type="ECO:0000256" key="2">
    <source>
        <dbReference type="ARBA" id="ARBA00004141"/>
    </source>
</evidence>
<evidence type="ECO:0000256" key="6">
    <source>
        <dbReference type="ARBA" id="ARBA00022525"/>
    </source>
</evidence>
<dbReference type="PROSITE" id="PS00141">
    <property type="entry name" value="ASP_PROTEASE"/>
    <property type="match status" value="2"/>
</dbReference>
<feature type="region of interest" description="Disordered" evidence="21">
    <location>
        <begin position="103"/>
        <end position="122"/>
    </location>
</feature>
<dbReference type="Pfam" id="PF25541">
    <property type="entry name" value="TBCA_PH"/>
    <property type="match status" value="1"/>
</dbReference>
<dbReference type="PROSITE" id="PS51767">
    <property type="entry name" value="PEPTIDASE_A1"/>
    <property type="match status" value="1"/>
</dbReference>
<feature type="disulfide bond" evidence="18">
    <location>
        <begin position="1203"/>
        <end position="1207"/>
    </location>
</feature>
<evidence type="ECO:0000259" key="23">
    <source>
        <dbReference type="PROSITE" id="PS51767"/>
    </source>
</evidence>
<keyword evidence="12 22" id="KW-1133">Transmembrane helix</keyword>
<dbReference type="Gene3D" id="2.40.70.10">
    <property type="entry name" value="Acid Proteases"/>
    <property type="match status" value="2"/>
</dbReference>
<protein>
    <recommendedName>
        <fullName evidence="5">renin</fullName>
        <ecNumber evidence="5">3.4.23.15</ecNumber>
    </recommendedName>
    <alternativeName>
        <fullName evidence="16">Angiotensinogenase</fullName>
    </alternativeName>
</protein>
<feature type="transmembrane region" description="Helical" evidence="22">
    <location>
        <begin position="637"/>
        <end position="657"/>
    </location>
</feature>
<feature type="active site" evidence="17">
    <location>
        <position position="1026"/>
    </location>
</feature>
<keyword evidence="6" id="KW-0964">Secreted</keyword>
<feature type="transmembrane region" description="Helical" evidence="22">
    <location>
        <begin position="702"/>
        <end position="719"/>
    </location>
</feature>
<keyword evidence="13 22" id="KW-0472">Membrane</keyword>
<evidence type="ECO:0000256" key="4">
    <source>
        <dbReference type="ARBA" id="ARBA00007447"/>
    </source>
</evidence>
<evidence type="ECO:0000313" key="24">
    <source>
        <dbReference type="EMBL" id="EMP30850.1"/>
    </source>
</evidence>
<feature type="compositionally biased region" description="Low complexity" evidence="21">
    <location>
        <begin position="107"/>
        <end position="117"/>
    </location>
</feature>
<dbReference type="GO" id="GO:0002003">
    <property type="term" value="P:angiotensin maturation"/>
    <property type="evidence" value="ECO:0007669"/>
    <property type="project" value="TreeGrafter"/>
</dbReference>
<dbReference type="GO" id="GO:0004190">
    <property type="term" value="F:aspartic-type endopeptidase activity"/>
    <property type="evidence" value="ECO:0007669"/>
    <property type="project" value="UniProtKB-KW"/>
</dbReference>
<evidence type="ECO:0000256" key="9">
    <source>
        <dbReference type="ARBA" id="ARBA00022729"/>
    </source>
</evidence>
<evidence type="ECO:0000256" key="22">
    <source>
        <dbReference type="SAM" id="Phobius"/>
    </source>
</evidence>
<evidence type="ECO:0000313" key="25">
    <source>
        <dbReference type="Proteomes" id="UP000031443"/>
    </source>
</evidence>
<evidence type="ECO:0000256" key="8">
    <source>
        <dbReference type="ARBA" id="ARBA00022692"/>
    </source>
</evidence>
<evidence type="ECO:0000256" key="13">
    <source>
        <dbReference type="ARBA" id="ARBA00023136"/>
    </source>
</evidence>
<dbReference type="InterPro" id="IPR057971">
    <property type="entry name" value="PKHA4-7_TBCA"/>
</dbReference>
<keyword evidence="20" id="KW-0175">Coiled coil</keyword>
<dbReference type="InterPro" id="IPR020207">
    <property type="entry name" value="Metastasis-suppressor_KiSS-1"/>
</dbReference>
<dbReference type="Pfam" id="PF00026">
    <property type="entry name" value="Asp"/>
    <property type="match status" value="1"/>
</dbReference>
<dbReference type="FunFam" id="2.40.70.10:FF:000032">
    <property type="entry name" value="renin"/>
    <property type="match status" value="1"/>
</dbReference>
<comment type="catalytic activity">
    <reaction evidence="1">
        <text>Cleavage of Leu-|-Xaa bond in angiotensinogen to generate angiotensin I.</text>
        <dbReference type="EC" id="3.4.23.15"/>
    </reaction>
</comment>
<evidence type="ECO:0000256" key="10">
    <source>
        <dbReference type="ARBA" id="ARBA00022750"/>
    </source>
</evidence>
<dbReference type="PANTHER" id="PTHR47966:SF24">
    <property type="entry name" value="RENIN"/>
    <property type="match status" value="1"/>
</dbReference>
<feature type="transmembrane region" description="Helical" evidence="22">
    <location>
        <begin position="611"/>
        <end position="631"/>
    </location>
</feature>
<evidence type="ECO:0000256" key="1">
    <source>
        <dbReference type="ARBA" id="ARBA00000430"/>
    </source>
</evidence>
<keyword evidence="7 19" id="KW-0645">Protease</keyword>
<dbReference type="Pfam" id="PF07966">
    <property type="entry name" value="A1_Propeptide"/>
    <property type="match status" value="1"/>
</dbReference>
<name>M7B5Q8_CHEMY</name>
<evidence type="ECO:0000256" key="17">
    <source>
        <dbReference type="PIRSR" id="PIRSR601461-1"/>
    </source>
</evidence>
<comment type="similarity">
    <text evidence="4 19">Belongs to the peptidase A1 family.</text>
</comment>
<evidence type="ECO:0000256" key="14">
    <source>
        <dbReference type="ARBA" id="ARBA00023145"/>
    </source>
</evidence>
<gene>
    <name evidence="24" type="ORF">UY3_12045</name>
</gene>
<dbReference type="EMBL" id="KB548129">
    <property type="protein sequence ID" value="EMP30850.1"/>
    <property type="molecule type" value="Genomic_DNA"/>
</dbReference>
<dbReference type="InterPro" id="IPR007305">
    <property type="entry name" value="Vesicle_transpt_Got1/SFT2"/>
</dbReference>
<feature type="disulfide bond" evidence="18">
    <location>
        <begin position="1246"/>
        <end position="1283"/>
    </location>
</feature>
<dbReference type="InterPro" id="IPR021109">
    <property type="entry name" value="Peptidase_aspartic_dom_sf"/>
</dbReference>
<feature type="region of interest" description="Disordered" evidence="21">
    <location>
        <begin position="303"/>
        <end position="363"/>
    </location>
</feature>
<evidence type="ECO:0000256" key="18">
    <source>
        <dbReference type="PIRSR" id="PIRSR601461-2"/>
    </source>
</evidence>
<proteinExistence type="inferred from homology"/>
<dbReference type="PRINTS" id="PR00792">
    <property type="entry name" value="PEPSIN"/>
</dbReference>
<accession>M7B5Q8</accession>
<dbReference type="eggNOG" id="KOG1339">
    <property type="taxonomic scope" value="Eukaryota"/>
</dbReference>
<dbReference type="InterPro" id="IPR034135">
    <property type="entry name" value="Renin-like_dom"/>
</dbReference>
<evidence type="ECO:0000256" key="15">
    <source>
        <dbReference type="ARBA" id="ARBA00023157"/>
    </source>
</evidence>
<feature type="domain" description="Peptidase A1" evidence="23">
    <location>
        <begin position="1008"/>
        <end position="1324"/>
    </location>
</feature>
<feature type="active site" evidence="17">
    <location>
        <position position="1212"/>
    </location>
</feature>
<keyword evidence="15 18" id="KW-1015">Disulfide bond</keyword>
<dbReference type="Pfam" id="PF15152">
    <property type="entry name" value="Kisspeptin"/>
    <property type="match status" value="1"/>
</dbReference>
<dbReference type="PANTHER" id="PTHR47966">
    <property type="entry name" value="BETA-SITE APP-CLEAVING ENZYME, ISOFORM A-RELATED"/>
    <property type="match status" value="1"/>
</dbReference>
<feature type="region of interest" description="Disordered" evidence="21">
    <location>
        <begin position="403"/>
        <end position="440"/>
    </location>
</feature>
<keyword evidence="8 22" id="KW-0812">Transmembrane</keyword>
<keyword evidence="25" id="KW-1185">Reference proteome</keyword>
<evidence type="ECO:0000256" key="5">
    <source>
        <dbReference type="ARBA" id="ARBA00013216"/>
    </source>
</evidence>
<feature type="disulfide bond" evidence="18">
    <location>
        <begin position="1039"/>
        <end position="1046"/>
    </location>
</feature>
<feature type="region of interest" description="Disordered" evidence="21">
    <location>
        <begin position="846"/>
        <end position="876"/>
    </location>
</feature>
<dbReference type="InterPro" id="IPR012848">
    <property type="entry name" value="Aspartic_peptidase_N"/>
</dbReference>
<evidence type="ECO:0000256" key="7">
    <source>
        <dbReference type="ARBA" id="ARBA00022670"/>
    </source>
</evidence>
<keyword evidence="11 19" id="KW-0378">Hydrolase</keyword>
<dbReference type="GO" id="GO:0016020">
    <property type="term" value="C:membrane"/>
    <property type="evidence" value="ECO:0007669"/>
    <property type="project" value="UniProtKB-SubCell"/>
</dbReference>
<evidence type="ECO:0000256" key="19">
    <source>
        <dbReference type="RuleBase" id="RU000454"/>
    </source>
</evidence>
<dbReference type="GO" id="GO:0005615">
    <property type="term" value="C:extracellular space"/>
    <property type="evidence" value="ECO:0007669"/>
    <property type="project" value="TreeGrafter"/>
</dbReference>
<evidence type="ECO:0000256" key="20">
    <source>
        <dbReference type="SAM" id="Coils"/>
    </source>
</evidence>
<dbReference type="InterPro" id="IPR033121">
    <property type="entry name" value="PEPTIDASE_A1"/>
</dbReference>
<dbReference type="GO" id="GO:0005737">
    <property type="term" value="C:cytoplasm"/>
    <property type="evidence" value="ECO:0007669"/>
    <property type="project" value="UniProtKB-ARBA"/>
</dbReference>
<dbReference type="Proteomes" id="UP000031443">
    <property type="component" value="Unassembled WGS sequence"/>
</dbReference>
<evidence type="ECO:0000256" key="11">
    <source>
        <dbReference type="ARBA" id="ARBA00022801"/>
    </source>
</evidence>
<feature type="compositionally biased region" description="Basic and acidic residues" evidence="21">
    <location>
        <begin position="305"/>
        <end position="314"/>
    </location>
</feature>
<comment type="subcellular location">
    <subcellularLocation>
        <location evidence="2">Membrane</location>
        <topology evidence="2">Multi-pass membrane protein</topology>
    </subcellularLocation>
    <subcellularLocation>
        <location evidence="3">Secreted</location>
    </subcellularLocation>
</comment>
<reference evidence="25" key="1">
    <citation type="journal article" date="2013" name="Nat. Genet.">
        <title>The draft genomes of soft-shell turtle and green sea turtle yield insights into the development and evolution of the turtle-specific body plan.</title>
        <authorList>
            <person name="Wang Z."/>
            <person name="Pascual-Anaya J."/>
            <person name="Zadissa A."/>
            <person name="Li W."/>
            <person name="Niimura Y."/>
            <person name="Huang Z."/>
            <person name="Li C."/>
            <person name="White S."/>
            <person name="Xiong Z."/>
            <person name="Fang D."/>
            <person name="Wang B."/>
            <person name="Ming Y."/>
            <person name="Chen Y."/>
            <person name="Zheng Y."/>
            <person name="Kuraku S."/>
            <person name="Pignatelli M."/>
            <person name="Herrero J."/>
            <person name="Beal K."/>
            <person name="Nozawa M."/>
            <person name="Li Q."/>
            <person name="Wang J."/>
            <person name="Zhang H."/>
            <person name="Yu L."/>
            <person name="Shigenobu S."/>
            <person name="Wang J."/>
            <person name="Liu J."/>
            <person name="Flicek P."/>
            <person name="Searle S."/>
            <person name="Wang J."/>
            <person name="Kuratani S."/>
            <person name="Yin Y."/>
            <person name="Aken B."/>
            <person name="Zhang G."/>
            <person name="Irie N."/>
        </authorList>
    </citation>
    <scope>NUCLEOTIDE SEQUENCE [LARGE SCALE GENOMIC DNA]</scope>
</reference>
<dbReference type="FunFam" id="2.40.70.10:FF:000042">
    <property type="entry name" value="Cathepsin D"/>
    <property type="match status" value="1"/>
</dbReference>
<dbReference type="Pfam" id="PF04178">
    <property type="entry name" value="Got1"/>
    <property type="match status" value="1"/>
</dbReference>
<dbReference type="GO" id="GO:0016192">
    <property type="term" value="P:vesicle-mediated transport"/>
    <property type="evidence" value="ECO:0007669"/>
    <property type="project" value="InterPro"/>
</dbReference>
<dbReference type="InterPro" id="IPR001461">
    <property type="entry name" value="Aspartic_peptidase_A1"/>
</dbReference>
<sequence>MSRRVPDYYAPYSPQYPEDYQYYPPGVRPDSICSMPAYERVSPQWAAEDKRHSFRNGGPYQLREWKEHPGYGRQDVPIWIPGPGRQPVYYDEMDAASDSLRRMSLQPRSRSVPRSPSQGTYNRARMYSPVRSPSTRFERMPSRSEEIYADPTAYMMRRSVSSPKMSESETLISMVNRMVENSSPRAQLYMQKLLGKLCEQNKVVREQDRLVQQLRAEKESLESALMGTHQELEMFGSQPAYPEKLLHKKESLQNQLINIRVELSQASTALANSTIEYENLEGEVSALHDDLWEQLNLDIQSKSSFEQKKQDAHRSSAPIPPTEARLTQTRQEPDAEKQAALNKVGIVPPRTKSPTDEDLAPTSGVVRRSTSNMANGLTSGERPKSAVFSNEMKAKMSVEEQIDRMKRHQSGSMKEKRRSLQLPANQQPDAPSTKAPASYKVVRRHRSIHEVDISDLEAALRTEDSGKVYETPREEIARLRKMELEPQHYDVDISKELSTPDKVLIPERYIELEPDTPLSPEEMKEKQKKVERIKTLIAKSSLQNVVPLSEGEVDVPQDAETQLQEQEKRIEISCTLATEASRLGRMLSAQCATPSPPTSPASPNRRMLSEVGVGLVGFGLFFILFGVLLYFDSVLLAFGNLLFLSGLAIIIGLRRTFSFFFQKEKLKGTSFFLAGILIVLLRWPLLGMLLETYGFITLFRNFFPVIFGFLGALGNIPLLSKPCFLASRGCPALRITWGVKLFGHFPPNRCLAAECRNRSFAKQGLGQPGMNPLSSMLLLLFFSNAPFGEPTERYLPLWSPRHTGDHFKHLASPAHWDQAIPCSESKPSPGKAEPKPVPPLLCKPQEESQAQLGQGIHPARSRAVSVPQGSPPMEQEKDLSAYNWNSFGLRYGKRQAAIGEAKESAVPEKGYRSGGREGSMQTEQIRRMQHFLIFAMATWGVGLFCSSIDAFQRIPLKKMPSIRQSLQEMGVKVSDVFPALKQNKYAGVAGPRNGTAPTILTNYLDTQYFGEISIGTPAQTFKVVFDTGSANLWVPSYRCSPLYSACVSHNRYDSSKSRTYLENGTGFAIQYGSGSVKGFLSQDVVMVADIPIIQVFAEATALPAFPFIFARFDGVLGMGYPSQAIDGITPVFDRILSQQVLKEDVFSVYYSRNSLLKPGGEIILGGSDPAYYTGDFHYLNVNKNGYWQISMKGVSVGAETLFCKEGCSVAIDTGASYITGPAGSIAVLMKAIQATELAEGGYIVDCDKVHLLPDISFHLGGKVYALSGSAYVLQQSQYGEDICTVAFAGLDIPPPTGPLWILGASFIGQYYTEFDRRSNRIGFATSL</sequence>
<keyword evidence="9" id="KW-0732">Signal</keyword>
<keyword evidence="10 19" id="KW-0064">Aspartyl protease</keyword>
<keyword evidence="14" id="KW-0865">Zymogen</keyword>
<dbReference type="STRING" id="8469.M7B5Q8"/>
<organism evidence="24 25">
    <name type="scientific">Chelonia mydas</name>
    <name type="common">Green sea-turtle</name>
    <name type="synonym">Chelonia agassizi</name>
    <dbReference type="NCBI Taxonomy" id="8469"/>
    <lineage>
        <taxon>Eukaryota</taxon>
        <taxon>Metazoa</taxon>
        <taxon>Chordata</taxon>
        <taxon>Craniata</taxon>
        <taxon>Vertebrata</taxon>
        <taxon>Euteleostomi</taxon>
        <taxon>Archelosauria</taxon>
        <taxon>Testudinata</taxon>
        <taxon>Testudines</taxon>
        <taxon>Cryptodira</taxon>
        <taxon>Durocryptodira</taxon>
        <taxon>Americhelydia</taxon>
        <taxon>Chelonioidea</taxon>
        <taxon>Cheloniidae</taxon>
        <taxon>Chelonia</taxon>
    </lineage>
</organism>
<dbReference type="SUPFAM" id="SSF50630">
    <property type="entry name" value="Acid proteases"/>
    <property type="match status" value="1"/>
</dbReference>
<dbReference type="GO" id="GO:0012505">
    <property type="term" value="C:endomembrane system"/>
    <property type="evidence" value="ECO:0007669"/>
    <property type="project" value="UniProtKB-ARBA"/>
</dbReference>